<organism evidence="1 2">
    <name type="scientific">Candida boidinii</name>
    <name type="common">Yeast</name>
    <dbReference type="NCBI Taxonomy" id="5477"/>
    <lineage>
        <taxon>Eukaryota</taxon>
        <taxon>Fungi</taxon>
        <taxon>Dikarya</taxon>
        <taxon>Ascomycota</taxon>
        <taxon>Saccharomycotina</taxon>
        <taxon>Pichiomycetes</taxon>
        <taxon>Pichiales</taxon>
        <taxon>Pichiaceae</taxon>
        <taxon>Ogataea</taxon>
        <taxon>Ogataea/Candida clade</taxon>
    </lineage>
</organism>
<comment type="caution">
    <text evidence="1">The sequence shown here is derived from an EMBL/GenBank/DDBJ whole genome shotgun (WGS) entry which is preliminary data.</text>
</comment>
<proteinExistence type="predicted"/>
<reference evidence="1" key="1">
    <citation type="submission" date="2023-04" db="EMBL/GenBank/DDBJ databases">
        <title>Candida boidinii NBRC 1967.</title>
        <authorList>
            <person name="Ichikawa N."/>
            <person name="Sato H."/>
            <person name="Tonouchi N."/>
        </authorList>
    </citation>
    <scope>NUCLEOTIDE SEQUENCE</scope>
    <source>
        <strain evidence="1">NBRC 1967</strain>
    </source>
</reference>
<sequence>MFTEYINDFDQFLTSDSGSSKNDDILFDFMQQSENTESNMNLKYFPLTSSSSYSLLNSTVTSNDGSSGDNQLTTININSNDQINTETFGLLSPTETIKSAEYGNIDNKNYTQIQQQQQLQLLLQQQLQQQQQQQQQQQNYLTGLPSTPNSSFILGSQLGNYSVSSKNSGFPATNNSMNGAQNANGMFGLFDFAGSNNQVNNMNVFSLSNNNNLINTEESTSNSTNVNNTSMVIPDYSFLQTLSTSTIKTTSPVTPPTQDSRVSSICESVDTPFTSNSDSESTGSFSESPYYKDMFAKTRLNSLQNNIPEETEIDLEDEETQRLVQHQTEESLNQFEALQNDPALWSVINSGDNNNYNQSSKVNNEVFKCSHCKSTFPTLPSLVHHLDKLKIVHSCKCPVKGCPYRLVGLPRRIELERHCLSQHSLKLETAEQVSKSGKGVSKTDRGSNWKYSCNHDGCGRKFKRKDSLRRHSHLVHENPNSRFNQKLRIQESLLGSHNTV</sequence>
<evidence type="ECO:0000313" key="1">
    <source>
        <dbReference type="EMBL" id="GME90481.1"/>
    </source>
</evidence>
<dbReference type="EMBL" id="BSXV01000753">
    <property type="protein sequence ID" value="GME90481.1"/>
    <property type="molecule type" value="Genomic_DNA"/>
</dbReference>
<evidence type="ECO:0000313" key="2">
    <source>
        <dbReference type="Proteomes" id="UP001165101"/>
    </source>
</evidence>
<dbReference type="Proteomes" id="UP001165101">
    <property type="component" value="Unassembled WGS sequence"/>
</dbReference>
<gene>
    <name evidence="1" type="ORF">Cboi01_000186400</name>
</gene>
<protein>
    <submittedName>
        <fullName evidence="1">Unnamed protein product</fullName>
    </submittedName>
</protein>
<keyword evidence="2" id="KW-1185">Reference proteome</keyword>
<accession>A0ACB5TKC9</accession>
<name>A0ACB5TKC9_CANBO</name>